<evidence type="ECO:0000313" key="3">
    <source>
        <dbReference type="EMBL" id="UOQ43520.1"/>
    </source>
</evidence>
<evidence type="ECO:0000313" key="4">
    <source>
        <dbReference type="Proteomes" id="UP000831787"/>
    </source>
</evidence>
<dbReference type="CDD" id="cd00840">
    <property type="entry name" value="MPP_Mre11_N"/>
    <property type="match status" value="1"/>
</dbReference>
<reference evidence="3 4" key="1">
    <citation type="submission" date="2022-04" db="EMBL/GenBank/DDBJ databases">
        <title>Halobacillus sp. isolated from saltern.</title>
        <authorList>
            <person name="Won M."/>
            <person name="Lee C.-M."/>
            <person name="Woen H.-Y."/>
            <person name="Kwon S.-W."/>
        </authorList>
    </citation>
    <scope>NUCLEOTIDE SEQUENCE [LARGE SCALE GENOMIC DNA]</scope>
    <source>
        <strain evidence="3 4">SSBR10-3</strain>
    </source>
</reference>
<dbReference type="InterPro" id="IPR029052">
    <property type="entry name" value="Metallo-depent_PP-like"/>
</dbReference>
<dbReference type="PIRSF" id="PIRSF033091">
    <property type="entry name" value="Pesterase_YhaO"/>
    <property type="match status" value="1"/>
</dbReference>
<dbReference type="EMBL" id="CP095073">
    <property type="protein sequence ID" value="UOQ43520.1"/>
    <property type="molecule type" value="Genomic_DNA"/>
</dbReference>
<keyword evidence="1" id="KW-0378">Hydrolase</keyword>
<dbReference type="InterPro" id="IPR041796">
    <property type="entry name" value="Mre11_N"/>
</dbReference>
<dbReference type="GO" id="GO:0004527">
    <property type="term" value="F:exonuclease activity"/>
    <property type="evidence" value="ECO:0007669"/>
    <property type="project" value="UniProtKB-KW"/>
</dbReference>
<dbReference type="RefSeq" id="WP_244708879.1">
    <property type="nucleotide sequence ID" value="NZ_CP095073.1"/>
</dbReference>
<sequence length="419" mass="48875">MGRDLRFIHSADLHLDSPFIHTSHLPEQIVEQLRKSTFEAFDRLIEAAIYEKVDFILIVGDLFNEASRSLKAQIHLRNGFRKLEKESIQVFVSHGNHDFMNGTKYPIDYPENVVVFKDESVQSVPFYKNGRHAANILGFSYVQQRVTDNKVHEFKRTADEVIHIAMLHGSLFSHAGEHEVYAPFLMEELFRQFMDYWALGHIHARHFLSSDPPVLYPGNIQGRSRKEEGVKGAYLVDFSHNGWEFTFLPLQSILFEETIIDCRGLEKPQDLETLFLHTKEELQSLHSKVLATLYLKGDSGNLERWKTEGLIDSWVEEANREEELENSWVYFMNVKVIDLPSYDEEKLRKSRHISGEFLRGIEELTDTEWEEWLASLYKHKQFYPYLYPLTEEDKAELIEEVKQSTLSRLLKTGGSDDES</sequence>
<gene>
    <name evidence="3" type="ORF">MUN89_16600</name>
</gene>
<proteinExistence type="predicted"/>
<keyword evidence="4" id="KW-1185">Reference proteome</keyword>
<dbReference type="PANTHER" id="PTHR30337:SF7">
    <property type="entry name" value="PHOSPHOESTERASE"/>
    <property type="match status" value="1"/>
</dbReference>
<dbReference type="Proteomes" id="UP000831787">
    <property type="component" value="Chromosome"/>
</dbReference>
<dbReference type="SUPFAM" id="SSF56300">
    <property type="entry name" value="Metallo-dependent phosphatases"/>
    <property type="match status" value="1"/>
</dbReference>
<feature type="domain" description="Calcineurin-like phosphoesterase" evidence="2">
    <location>
        <begin position="5"/>
        <end position="204"/>
    </location>
</feature>
<organism evidence="3 4">
    <name type="scientific">Halobacillus salinarum</name>
    <dbReference type="NCBI Taxonomy" id="2932257"/>
    <lineage>
        <taxon>Bacteria</taxon>
        <taxon>Bacillati</taxon>
        <taxon>Bacillota</taxon>
        <taxon>Bacilli</taxon>
        <taxon>Bacillales</taxon>
        <taxon>Bacillaceae</taxon>
        <taxon>Halobacillus</taxon>
    </lineage>
</organism>
<evidence type="ECO:0000259" key="2">
    <source>
        <dbReference type="Pfam" id="PF00149"/>
    </source>
</evidence>
<evidence type="ECO:0000256" key="1">
    <source>
        <dbReference type="ARBA" id="ARBA00022801"/>
    </source>
</evidence>
<keyword evidence="3" id="KW-0540">Nuclease</keyword>
<dbReference type="Pfam" id="PF00149">
    <property type="entry name" value="Metallophos"/>
    <property type="match status" value="1"/>
</dbReference>
<accession>A0ABY4EHP5</accession>
<protein>
    <submittedName>
        <fullName evidence="3">DNA repair exonuclease</fullName>
    </submittedName>
</protein>
<keyword evidence="3" id="KW-0269">Exonuclease</keyword>
<dbReference type="InterPro" id="IPR014576">
    <property type="entry name" value="Pesterase_YhaO"/>
</dbReference>
<dbReference type="PANTHER" id="PTHR30337">
    <property type="entry name" value="COMPONENT OF ATP-DEPENDENT DSDNA EXONUCLEASE"/>
    <property type="match status" value="1"/>
</dbReference>
<dbReference type="Gene3D" id="3.60.21.10">
    <property type="match status" value="1"/>
</dbReference>
<dbReference type="InterPro" id="IPR004843">
    <property type="entry name" value="Calcineurin-like_PHP"/>
</dbReference>
<name>A0ABY4EHP5_9BACI</name>
<dbReference type="InterPro" id="IPR050535">
    <property type="entry name" value="DNA_Repair-Maintenance_Comp"/>
</dbReference>